<protein>
    <submittedName>
        <fullName evidence="2">Uncharacterized protein</fullName>
    </submittedName>
</protein>
<accession>A0A2S1LM17</accession>
<name>A0A2S1LM17_9FLAO</name>
<feature type="signal peptide" evidence="1">
    <location>
        <begin position="1"/>
        <end position="27"/>
    </location>
</feature>
<dbReference type="AlphaFoldDB" id="A0A2S1LM17"/>
<dbReference type="Proteomes" id="UP000244677">
    <property type="component" value="Chromosome"/>
</dbReference>
<keyword evidence="3" id="KW-1185">Reference proteome</keyword>
<organism evidence="2 3">
    <name type="scientific">Flavobacterium kingsejongi</name>
    <dbReference type="NCBI Taxonomy" id="1678728"/>
    <lineage>
        <taxon>Bacteria</taxon>
        <taxon>Pseudomonadati</taxon>
        <taxon>Bacteroidota</taxon>
        <taxon>Flavobacteriia</taxon>
        <taxon>Flavobacteriales</taxon>
        <taxon>Flavobacteriaceae</taxon>
        <taxon>Flavobacterium</taxon>
    </lineage>
</organism>
<feature type="chain" id="PRO_5015422634" evidence="1">
    <location>
        <begin position="28"/>
        <end position="84"/>
    </location>
</feature>
<proteinExistence type="predicted"/>
<sequence length="84" mass="9287">MKNKFLKSIASAIIIVFGLSGALRTNAMNKKAVALADRWGYYNLDGLCLRSNTLCTTNPGFACKEGTLFLYDFVSSVSWKNRSI</sequence>
<evidence type="ECO:0000313" key="2">
    <source>
        <dbReference type="EMBL" id="AWG24728.1"/>
    </source>
</evidence>
<gene>
    <name evidence="2" type="ORF">FK004_05540</name>
</gene>
<evidence type="ECO:0000256" key="1">
    <source>
        <dbReference type="SAM" id="SignalP"/>
    </source>
</evidence>
<reference evidence="2 3" key="1">
    <citation type="submission" date="2017-04" db="EMBL/GenBank/DDBJ databases">
        <title>Complete genome sequence of Flavobacterium kingsejong AJ004.</title>
        <authorList>
            <person name="Lee P.C."/>
        </authorList>
    </citation>
    <scope>NUCLEOTIDE SEQUENCE [LARGE SCALE GENOMIC DNA]</scope>
    <source>
        <strain evidence="2 3">AJ004</strain>
    </source>
</reference>
<evidence type="ECO:0000313" key="3">
    <source>
        <dbReference type="Proteomes" id="UP000244677"/>
    </source>
</evidence>
<dbReference type="RefSeq" id="WP_108736361.1">
    <property type="nucleotide sequence ID" value="NZ_CP020919.1"/>
</dbReference>
<dbReference type="KEGG" id="fki:FK004_05540"/>
<dbReference type="OrthoDB" id="1453093at2"/>
<dbReference type="EMBL" id="CP020919">
    <property type="protein sequence ID" value="AWG24728.1"/>
    <property type="molecule type" value="Genomic_DNA"/>
</dbReference>
<keyword evidence="1" id="KW-0732">Signal</keyword>